<feature type="transmembrane region" description="Helical" evidence="7">
    <location>
        <begin position="289"/>
        <end position="308"/>
    </location>
</feature>
<feature type="transmembrane region" description="Helical" evidence="7">
    <location>
        <begin position="12"/>
        <end position="37"/>
    </location>
</feature>
<dbReference type="NCBIfam" id="NF007773">
    <property type="entry name" value="PRK10459.1"/>
    <property type="match status" value="1"/>
</dbReference>
<feature type="transmembrane region" description="Helical" evidence="7">
    <location>
        <begin position="79"/>
        <end position="102"/>
    </location>
</feature>
<dbReference type="CDD" id="cd13127">
    <property type="entry name" value="MATE_tuaB_like"/>
    <property type="match status" value="1"/>
</dbReference>
<feature type="transmembrane region" description="Helical" evidence="7">
    <location>
        <begin position="172"/>
        <end position="190"/>
    </location>
</feature>
<accession>A0A0P0YT57</accession>
<dbReference type="GO" id="GO:0005886">
    <property type="term" value="C:plasma membrane"/>
    <property type="evidence" value="ECO:0007669"/>
    <property type="project" value="UniProtKB-SubCell"/>
</dbReference>
<gene>
    <name evidence="8" type="primary">wzx</name>
</gene>
<dbReference type="Pfam" id="PF13440">
    <property type="entry name" value="Polysacc_synt_3"/>
    <property type="match status" value="1"/>
</dbReference>
<evidence type="ECO:0000256" key="7">
    <source>
        <dbReference type="SAM" id="Phobius"/>
    </source>
</evidence>
<evidence type="ECO:0000256" key="1">
    <source>
        <dbReference type="ARBA" id="ARBA00004651"/>
    </source>
</evidence>
<dbReference type="EMBL" id="AB924609">
    <property type="protein sequence ID" value="BAT24371.1"/>
    <property type="molecule type" value="Genomic_DNA"/>
</dbReference>
<comment type="subcellular location">
    <subcellularLocation>
        <location evidence="1">Cell membrane</location>
        <topology evidence="1">Multi-pass membrane protein</topology>
    </subcellularLocation>
</comment>
<proteinExistence type="inferred from homology"/>
<reference evidence="8" key="1">
    <citation type="submission" date="2014-04" db="EMBL/GenBank/DDBJ databases">
        <authorList>
            <person name="Harrison E."/>
        </authorList>
    </citation>
    <scope>NUCLEOTIDE SEQUENCE</scope>
    <source>
        <strain evidence="8">371</strain>
    </source>
</reference>
<feature type="transmembrane region" description="Helical" evidence="7">
    <location>
        <begin position="445"/>
        <end position="465"/>
    </location>
</feature>
<evidence type="ECO:0000256" key="5">
    <source>
        <dbReference type="ARBA" id="ARBA00022989"/>
    </source>
</evidence>
<feature type="transmembrane region" description="Helical" evidence="7">
    <location>
        <begin position="320"/>
        <end position="336"/>
    </location>
</feature>
<evidence type="ECO:0000313" key="8">
    <source>
        <dbReference type="EMBL" id="BAT24371.1"/>
    </source>
</evidence>
<keyword evidence="3" id="KW-1003">Cell membrane</keyword>
<keyword evidence="4 7" id="KW-0812">Transmembrane</keyword>
<name>A0A0P0YT57_9ENTR</name>
<evidence type="ECO:0000256" key="3">
    <source>
        <dbReference type="ARBA" id="ARBA00022475"/>
    </source>
</evidence>
<protein>
    <submittedName>
        <fullName evidence="8">Colanic acid exporter</fullName>
    </submittedName>
</protein>
<reference evidence="8" key="2">
    <citation type="journal article" date="2015" name="Sci. Rep.">
        <title>Genetic analysis of capsular polysaccharide synthesis gene clusters in 79 capsular types of Klebsiella spp.</title>
        <authorList>
            <person name="Pan Y.J."/>
            <person name="Lin T.L."/>
            <person name="Chen C.T."/>
            <person name="Chen Y.Y."/>
            <person name="Hsieh P.F."/>
            <person name="Hsu C.R."/>
            <person name="Wu M.C."/>
            <person name="Wang J.T."/>
        </authorList>
    </citation>
    <scope>NUCLEOTIDE SEQUENCE</scope>
    <source>
        <strain evidence="8">371</strain>
    </source>
</reference>
<sequence length="490" mass="54202">MSLKEKTVRGAKWSAITTIASIAISFLQITLLAHILAPHQFGILTISLLIIMVADTISDFGISNSIIQKKEISNSELTTLYWINVSLGIFVFAVVFLFSRQISLLFNQPDVKELIQTLAFAFLIIPHGQQFRALMQKELDFTKVGIIETLSLIIGFTVTLTSAYVYPFAITAIWGYLCMSLSRTLMFSIVGRKIYKPSFSFKLQGISSNLKFGAFLTADALINQLNSNIATIVLSRSLGAIIAGGYNLASNVAVVPPSRLNPILTRVLFPAFSKIQNDNEKLKTNFYKLLSFVGLINFPALLGLLVVSNNFVLTLFGEKWIFITPILQVLCVVGLLRSIGNPIGALLMAKARVDVSFKFNVFKFFLFIPMIWLGAKFGGGTGAALGFLLVQVINTCLSYFILIKPVLGSSYREYIMSILLPLKMTLPTMLTAWLAGLFSLSGSPLITLVIQIIVGIVTFSMTLIFSNNQFVSEMKCYIVKNPKIRKFIRA</sequence>
<dbReference type="PANTHER" id="PTHR30250:SF10">
    <property type="entry name" value="LIPOPOLYSACCHARIDE BIOSYNTHESIS PROTEIN WZXC"/>
    <property type="match status" value="1"/>
</dbReference>
<evidence type="ECO:0000256" key="2">
    <source>
        <dbReference type="ARBA" id="ARBA00007430"/>
    </source>
</evidence>
<dbReference type="AlphaFoldDB" id="A0A0P0YT57"/>
<dbReference type="InterPro" id="IPR050833">
    <property type="entry name" value="Poly_Biosynth_Transport"/>
</dbReference>
<feature type="transmembrane region" description="Helical" evidence="7">
    <location>
        <begin position="43"/>
        <end position="67"/>
    </location>
</feature>
<comment type="similarity">
    <text evidence="2">Belongs to the polysaccharide synthase family.</text>
</comment>
<keyword evidence="5 7" id="KW-1133">Transmembrane helix</keyword>
<evidence type="ECO:0000256" key="6">
    <source>
        <dbReference type="ARBA" id="ARBA00023136"/>
    </source>
</evidence>
<evidence type="ECO:0000256" key="4">
    <source>
        <dbReference type="ARBA" id="ARBA00022692"/>
    </source>
</evidence>
<dbReference type="PANTHER" id="PTHR30250">
    <property type="entry name" value="PST FAMILY PREDICTED COLANIC ACID TRANSPORTER"/>
    <property type="match status" value="1"/>
</dbReference>
<organism evidence="8">
    <name type="scientific">Klebsiella sp. 371</name>
    <dbReference type="NCBI Taxonomy" id="1497841"/>
    <lineage>
        <taxon>Bacteria</taxon>
        <taxon>Pseudomonadati</taxon>
        <taxon>Pseudomonadota</taxon>
        <taxon>Gammaproteobacteria</taxon>
        <taxon>Enterobacterales</taxon>
        <taxon>Enterobacteriaceae</taxon>
        <taxon>Klebsiella/Raoultella group</taxon>
        <taxon>Klebsiella</taxon>
    </lineage>
</organism>
<feature type="transmembrane region" description="Helical" evidence="7">
    <location>
        <begin position="114"/>
        <end position="134"/>
    </location>
</feature>
<keyword evidence="6 7" id="KW-0472">Membrane</keyword>
<feature type="transmembrane region" description="Helical" evidence="7">
    <location>
        <begin position="357"/>
        <end position="375"/>
    </location>
</feature>
<feature type="transmembrane region" description="Helical" evidence="7">
    <location>
        <begin position="146"/>
        <end position="166"/>
    </location>
</feature>
<feature type="transmembrane region" description="Helical" evidence="7">
    <location>
        <begin position="414"/>
        <end position="439"/>
    </location>
</feature>
<feature type="transmembrane region" description="Helical" evidence="7">
    <location>
        <begin position="381"/>
        <end position="402"/>
    </location>
</feature>